<keyword evidence="1" id="KW-0479">Metal-binding</keyword>
<keyword evidence="3" id="KW-0808">Transferase</keyword>
<evidence type="ECO:0000256" key="2">
    <source>
        <dbReference type="ARBA" id="ARBA00022842"/>
    </source>
</evidence>
<dbReference type="Gene3D" id="3.40.50.150">
    <property type="entry name" value="Vaccinia Virus protein VP39"/>
    <property type="match status" value="1"/>
</dbReference>
<sequence>MRESSIVVRPVPMDSHTYTESTRLQAAGLRPATKLFEEAAHNVAIPRAPQPIAIADYGAAIGYNALLPISAAIAVIRKRTRSDHAILVAHTDVPGNDFTALFSTLADDQDSYLKKDSATYASVVGRSFYTQILPSDSIALGWSSWAIHWLRRVPMPIPDHVEISYSTDEEARRAYARQAAEDWRDFVAFRGRELAPGGQLVVLTVGLEPAGTSGFTAAFDAIMSALAQFVDDGLITADEARRMSIPSTGRDEKDFRAPFAPSGRFEGLEIEHLEMVDGEDRFWSQFQSDKDEQAFGANWAEFLRTSMFPILAAAVDADGDANRGRDRRSTRHREFVEQLEASVAAQLAAAPAPMSIPLAMVVLAKRRRSA</sequence>
<dbReference type="InterPro" id="IPR042086">
    <property type="entry name" value="MeTrfase_capping"/>
</dbReference>
<dbReference type="EMBL" id="FLQS01000024">
    <property type="protein sequence ID" value="SBS76323.1"/>
    <property type="molecule type" value="Genomic_DNA"/>
</dbReference>
<dbReference type="GO" id="GO:0032259">
    <property type="term" value="P:methylation"/>
    <property type="evidence" value="ECO:0007669"/>
    <property type="project" value="UniProtKB-KW"/>
</dbReference>
<dbReference type="Gene3D" id="1.10.1200.270">
    <property type="entry name" value="Methyltransferase, alpha-helical capping domain"/>
    <property type="match status" value="1"/>
</dbReference>
<dbReference type="PANTHER" id="PTHR31009">
    <property type="entry name" value="S-ADENOSYL-L-METHIONINE:CARBOXYL METHYLTRANSFERASE FAMILY PROTEIN"/>
    <property type="match status" value="1"/>
</dbReference>
<dbReference type="InterPro" id="IPR005299">
    <property type="entry name" value="MeTrfase_7"/>
</dbReference>
<keyword evidence="3" id="KW-0489">Methyltransferase</keyword>
<keyword evidence="2" id="KW-0460">Magnesium</keyword>
<protein>
    <submittedName>
        <fullName evidence="3">SAM dependent carboxyl methyltransferase</fullName>
    </submittedName>
</protein>
<dbReference type="InterPro" id="IPR029063">
    <property type="entry name" value="SAM-dependent_MTases_sf"/>
</dbReference>
<proteinExistence type="predicted"/>
<gene>
    <name evidence="3" type="ORF">MHPYR_300078</name>
</gene>
<dbReference type="Pfam" id="PF03492">
    <property type="entry name" value="Methyltransf_7"/>
    <property type="match status" value="1"/>
</dbReference>
<name>A0A1Y5PCE3_9MYCO</name>
<evidence type="ECO:0000313" key="3">
    <source>
        <dbReference type="EMBL" id="SBS76323.1"/>
    </source>
</evidence>
<dbReference type="GO" id="GO:0008168">
    <property type="term" value="F:methyltransferase activity"/>
    <property type="evidence" value="ECO:0007669"/>
    <property type="project" value="UniProtKB-KW"/>
</dbReference>
<dbReference type="AlphaFoldDB" id="A0A1Y5PCE3"/>
<reference evidence="3" key="1">
    <citation type="submission" date="2016-03" db="EMBL/GenBank/DDBJ databases">
        <authorList>
            <person name="Ploux O."/>
        </authorList>
    </citation>
    <scope>NUCLEOTIDE SEQUENCE</scope>
    <source>
        <strain evidence="3">UC10</strain>
    </source>
</reference>
<accession>A0A1Y5PCE3</accession>
<dbReference type="GO" id="GO:0046872">
    <property type="term" value="F:metal ion binding"/>
    <property type="evidence" value="ECO:0007669"/>
    <property type="project" value="UniProtKB-KW"/>
</dbReference>
<evidence type="ECO:0000256" key="1">
    <source>
        <dbReference type="ARBA" id="ARBA00022723"/>
    </source>
</evidence>
<dbReference type="SUPFAM" id="SSF53335">
    <property type="entry name" value="S-adenosyl-L-methionine-dependent methyltransferases"/>
    <property type="match status" value="1"/>
</dbReference>
<organism evidence="3">
    <name type="scientific">uncultured Mycobacterium sp</name>
    <dbReference type="NCBI Taxonomy" id="171292"/>
    <lineage>
        <taxon>Bacteria</taxon>
        <taxon>Bacillati</taxon>
        <taxon>Actinomycetota</taxon>
        <taxon>Actinomycetes</taxon>
        <taxon>Mycobacteriales</taxon>
        <taxon>Mycobacteriaceae</taxon>
        <taxon>Mycobacterium</taxon>
        <taxon>environmental samples</taxon>
    </lineage>
</organism>